<keyword evidence="4 7" id="KW-0812">Transmembrane</keyword>
<evidence type="ECO:0000256" key="6">
    <source>
        <dbReference type="ARBA" id="ARBA00023136"/>
    </source>
</evidence>
<dbReference type="InterPro" id="IPR055348">
    <property type="entry name" value="DctQ"/>
</dbReference>
<keyword evidence="3" id="KW-1003">Cell membrane</keyword>
<reference evidence="11" key="1">
    <citation type="journal article" date="2019" name="Int. J. Syst. Evol. Microbiol.">
        <title>The Global Catalogue of Microorganisms (GCM) 10K type strain sequencing project: providing services to taxonomists for standard genome sequencing and annotation.</title>
        <authorList>
            <consortium name="The Broad Institute Genomics Platform"/>
            <consortium name="The Broad Institute Genome Sequencing Center for Infectious Disease"/>
            <person name="Wu L."/>
            <person name="Ma J."/>
        </authorList>
    </citation>
    <scope>NUCLEOTIDE SEQUENCE [LARGE SCALE GENOMIC DNA]</scope>
    <source>
        <strain evidence="11">Q85</strain>
    </source>
</reference>
<dbReference type="Proteomes" id="UP001597283">
    <property type="component" value="Unassembled WGS sequence"/>
</dbReference>
<evidence type="ECO:0000313" key="11">
    <source>
        <dbReference type="Proteomes" id="UP001597283"/>
    </source>
</evidence>
<keyword evidence="2 7" id="KW-0813">Transport</keyword>
<feature type="transmembrane region" description="Helical" evidence="7">
    <location>
        <begin position="55"/>
        <end position="82"/>
    </location>
</feature>
<evidence type="ECO:0000256" key="2">
    <source>
        <dbReference type="ARBA" id="ARBA00022448"/>
    </source>
</evidence>
<sequence>MSDAIVDAAPAQADEAPAARPTGPAGRIAFAIGVIGLLLAMAADGIAVLGRHTGFPLLGAIEIVQTAIVLIATSAMVSVTLARGHAAVHILTERLRPAWRLRFATLANVLAAVTVGLLAAGSILLLVDLWGGFERSELLHVPLRWLRLLMVVALLLVAGIFVRHAVTGASHDA</sequence>
<comment type="function">
    <text evidence="7">Part of the tripartite ATP-independent periplasmic (TRAP) transport system.</text>
</comment>
<feature type="transmembrane region" description="Helical" evidence="7">
    <location>
        <begin position="103"/>
        <end position="125"/>
    </location>
</feature>
<comment type="similarity">
    <text evidence="7">Belongs to the TRAP transporter small permease family.</text>
</comment>
<evidence type="ECO:0000259" key="9">
    <source>
        <dbReference type="Pfam" id="PF04290"/>
    </source>
</evidence>
<proteinExistence type="inferred from homology"/>
<accession>A0ABW4NCR2</accession>
<evidence type="ECO:0000256" key="4">
    <source>
        <dbReference type="ARBA" id="ARBA00022692"/>
    </source>
</evidence>
<keyword evidence="11" id="KW-1185">Reference proteome</keyword>
<evidence type="ECO:0000256" key="3">
    <source>
        <dbReference type="ARBA" id="ARBA00022475"/>
    </source>
</evidence>
<feature type="transmembrane region" description="Helical" evidence="7">
    <location>
        <begin position="28"/>
        <end position="49"/>
    </location>
</feature>
<evidence type="ECO:0000256" key="8">
    <source>
        <dbReference type="SAM" id="MobiDB-lite"/>
    </source>
</evidence>
<keyword evidence="6 7" id="KW-0472">Membrane</keyword>
<gene>
    <name evidence="10" type="ORF">ACFSC3_09920</name>
</gene>
<feature type="region of interest" description="Disordered" evidence="8">
    <location>
        <begin position="1"/>
        <end position="22"/>
    </location>
</feature>
<evidence type="ECO:0000313" key="10">
    <source>
        <dbReference type="EMBL" id="MFD1787891.1"/>
    </source>
</evidence>
<dbReference type="Pfam" id="PF04290">
    <property type="entry name" value="DctQ"/>
    <property type="match status" value="1"/>
</dbReference>
<comment type="caution">
    <text evidence="10">The sequence shown here is derived from an EMBL/GenBank/DDBJ whole genome shotgun (WGS) entry which is preliminary data.</text>
</comment>
<feature type="domain" description="Tripartite ATP-independent periplasmic transporters DctQ component" evidence="9">
    <location>
        <begin position="47"/>
        <end position="168"/>
    </location>
</feature>
<name>A0ABW4NCR2_9SPHN</name>
<organism evidence="10 11">
    <name type="scientific">Sphingomonas floccifaciens</name>
    <dbReference type="NCBI Taxonomy" id="1844115"/>
    <lineage>
        <taxon>Bacteria</taxon>
        <taxon>Pseudomonadati</taxon>
        <taxon>Pseudomonadota</taxon>
        <taxon>Alphaproteobacteria</taxon>
        <taxon>Sphingomonadales</taxon>
        <taxon>Sphingomonadaceae</taxon>
        <taxon>Sphingomonas</taxon>
    </lineage>
</organism>
<dbReference type="EMBL" id="JBHUFC010000003">
    <property type="protein sequence ID" value="MFD1787891.1"/>
    <property type="molecule type" value="Genomic_DNA"/>
</dbReference>
<dbReference type="RefSeq" id="WP_380940251.1">
    <property type="nucleotide sequence ID" value="NZ_JBHUFC010000003.1"/>
</dbReference>
<evidence type="ECO:0000256" key="1">
    <source>
        <dbReference type="ARBA" id="ARBA00004651"/>
    </source>
</evidence>
<comment type="subcellular location">
    <subcellularLocation>
        <location evidence="7">Cell inner membrane</location>
        <topology evidence="7">Multi-pass membrane protein</topology>
    </subcellularLocation>
    <subcellularLocation>
        <location evidence="1">Cell membrane</location>
        <topology evidence="1">Multi-pass membrane protein</topology>
    </subcellularLocation>
</comment>
<keyword evidence="7" id="KW-0997">Cell inner membrane</keyword>
<keyword evidence="5 7" id="KW-1133">Transmembrane helix</keyword>
<protein>
    <recommendedName>
        <fullName evidence="7">TRAP transporter small permease protein</fullName>
    </recommendedName>
</protein>
<comment type="subunit">
    <text evidence="7">The complex comprises the extracytoplasmic solute receptor protein and the two transmembrane proteins.</text>
</comment>
<evidence type="ECO:0000256" key="7">
    <source>
        <dbReference type="RuleBase" id="RU369079"/>
    </source>
</evidence>
<feature type="transmembrane region" description="Helical" evidence="7">
    <location>
        <begin position="145"/>
        <end position="166"/>
    </location>
</feature>
<evidence type="ECO:0000256" key="5">
    <source>
        <dbReference type="ARBA" id="ARBA00022989"/>
    </source>
</evidence>